<dbReference type="InterPro" id="IPR029058">
    <property type="entry name" value="AB_hydrolase_fold"/>
</dbReference>
<dbReference type="OrthoDB" id="9780765at2"/>
<dbReference type="AlphaFoldDB" id="A0A2T5MIU3"/>
<dbReference type="Proteomes" id="UP000244248">
    <property type="component" value="Unassembled WGS sequence"/>
</dbReference>
<dbReference type="SUPFAM" id="SSF53474">
    <property type="entry name" value="alpha/beta-Hydrolases"/>
    <property type="match status" value="1"/>
</dbReference>
<dbReference type="GO" id="GO:0016787">
    <property type="term" value="F:hydrolase activity"/>
    <property type="evidence" value="ECO:0007669"/>
    <property type="project" value="UniProtKB-KW"/>
</dbReference>
<keyword evidence="2" id="KW-0378">Hydrolase</keyword>
<dbReference type="EMBL" id="QANS01000002">
    <property type="protein sequence ID" value="PTU32459.1"/>
    <property type="molecule type" value="Genomic_DNA"/>
</dbReference>
<comment type="caution">
    <text evidence="2">The sequence shown here is derived from an EMBL/GenBank/DDBJ whole genome shotgun (WGS) entry which is preliminary data.</text>
</comment>
<evidence type="ECO:0000313" key="3">
    <source>
        <dbReference type="Proteomes" id="UP000244248"/>
    </source>
</evidence>
<protein>
    <submittedName>
        <fullName evidence="2">Alpha/beta hydrolase</fullName>
    </submittedName>
</protein>
<keyword evidence="3" id="KW-1185">Reference proteome</keyword>
<evidence type="ECO:0000313" key="2">
    <source>
        <dbReference type="EMBL" id="PTU32459.1"/>
    </source>
</evidence>
<feature type="domain" description="AB hydrolase-1" evidence="1">
    <location>
        <begin position="48"/>
        <end position="276"/>
    </location>
</feature>
<name>A0A2T5MIU3_9GAMM</name>
<dbReference type="PANTHER" id="PTHR46438">
    <property type="entry name" value="ALPHA/BETA-HYDROLASES SUPERFAMILY PROTEIN"/>
    <property type="match status" value="1"/>
</dbReference>
<dbReference type="InterPro" id="IPR000073">
    <property type="entry name" value="AB_hydrolase_1"/>
</dbReference>
<reference evidence="2 3" key="1">
    <citation type="submission" date="2018-04" db="EMBL/GenBank/DDBJ databases">
        <title>Novel species isolated from glacier.</title>
        <authorList>
            <person name="Liu Q."/>
            <person name="Xin Y.-H."/>
        </authorList>
    </citation>
    <scope>NUCLEOTIDE SEQUENCE [LARGE SCALE GENOMIC DNA]</scope>
    <source>
        <strain evidence="2 3">GT1R17</strain>
    </source>
</reference>
<dbReference type="Gene3D" id="3.40.50.1820">
    <property type="entry name" value="alpha/beta hydrolase"/>
    <property type="match status" value="1"/>
</dbReference>
<accession>A0A2T5MIU3</accession>
<proteinExistence type="predicted"/>
<gene>
    <name evidence="2" type="ORF">CJD38_07385</name>
</gene>
<organism evidence="2 3">
    <name type="scientific">Stenotrophobium rhamnosiphilum</name>
    <dbReference type="NCBI Taxonomy" id="2029166"/>
    <lineage>
        <taxon>Bacteria</taxon>
        <taxon>Pseudomonadati</taxon>
        <taxon>Pseudomonadota</taxon>
        <taxon>Gammaproteobacteria</taxon>
        <taxon>Nevskiales</taxon>
        <taxon>Nevskiaceae</taxon>
        <taxon>Stenotrophobium</taxon>
    </lineage>
</organism>
<dbReference type="Pfam" id="PF00561">
    <property type="entry name" value="Abhydrolase_1"/>
    <property type="match status" value="1"/>
</dbReference>
<evidence type="ECO:0000259" key="1">
    <source>
        <dbReference type="Pfam" id="PF00561"/>
    </source>
</evidence>
<sequence length="291" mass="31653">MIAHALDSLLNAGGNVSQVGWLPGARYLKTARGVVRVYDSRGTGPVVVMVPDGPNVIEHHKVVIELLTPHARVVCFDMPGFGFSRPGLSYDHSLKAGGETVLAVMDALEIKEAALHFSCANGFYALAAARIAPHRIRRLLLCQTPALEGMSAWVQRVIPWQVRTPVLGQVLVRATRRRVAHGWYAASLPDKDSRAPFRATADHALAHGGCFCLAGVVQGLIRADQRELEGVKQPVTLLWGDSDKSHRKTPVDSLLALVPHAQIQHFPECGHFPDLERPKQYAEISLAALSA</sequence>
<dbReference type="RefSeq" id="WP_107939656.1">
    <property type="nucleotide sequence ID" value="NZ_QANS01000002.1"/>
</dbReference>
<dbReference type="PANTHER" id="PTHR46438:SF11">
    <property type="entry name" value="LIPASE-RELATED"/>
    <property type="match status" value="1"/>
</dbReference>